<reference evidence="2" key="1">
    <citation type="submission" date="2023-01" db="EMBL/GenBank/DDBJ databases">
        <title>The chitinases involved in constricting ring structure development in the nematode-trapping fungus Drechslerella dactyloides.</title>
        <authorList>
            <person name="Wang R."/>
            <person name="Zhang L."/>
            <person name="Tang P."/>
            <person name="Li S."/>
            <person name="Liang L."/>
        </authorList>
    </citation>
    <scope>NUCLEOTIDE SEQUENCE</scope>
    <source>
        <strain evidence="2">YMF1.00031</strain>
    </source>
</reference>
<dbReference type="PANTHER" id="PTHR34846:SF11">
    <property type="entry name" value="4-CARBOXYMUCONOLACTONE DECARBOXYLASE FAMILY PROTEIN (AFU_ORTHOLOGUE AFUA_6G11590)"/>
    <property type="match status" value="1"/>
</dbReference>
<sequence>MSERYPAIVPEALDSDQKVVHEYLTREIGQYFQGTFTFQSPETGALVGPYTHFLYLPQKIAAGYVINGTALSSVSEFPLKCREIAILAIGEHYGAKFELYSHVRVAKKVGLSNRQIEDLLAGLPPTGGTEQELISWEVARALISAKGPIPAEMWKRAEGAFGKEGAGALIHFVGFYAYTSIILNGADNHINKNLNESLTKAIPFASIVEYDGVADFYVRKLDDWTRAVMEDKYYMDELVPDALIFGDFAGARVTVGEEYVVIDDGRIIQEHVHQYERPSHAPGLSQEPPSQTVG</sequence>
<evidence type="ECO:0000259" key="1">
    <source>
        <dbReference type="Pfam" id="PF02627"/>
    </source>
</evidence>
<dbReference type="Pfam" id="PF02627">
    <property type="entry name" value="CMD"/>
    <property type="match status" value="1"/>
</dbReference>
<proteinExistence type="predicted"/>
<name>A0AAD6IVR3_DREDA</name>
<dbReference type="SUPFAM" id="SSF69118">
    <property type="entry name" value="AhpD-like"/>
    <property type="match status" value="1"/>
</dbReference>
<organism evidence="2 3">
    <name type="scientific">Drechslerella dactyloides</name>
    <name type="common">Nematode-trapping fungus</name>
    <name type="synonym">Arthrobotrys dactyloides</name>
    <dbReference type="NCBI Taxonomy" id="74499"/>
    <lineage>
        <taxon>Eukaryota</taxon>
        <taxon>Fungi</taxon>
        <taxon>Dikarya</taxon>
        <taxon>Ascomycota</taxon>
        <taxon>Pezizomycotina</taxon>
        <taxon>Orbiliomycetes</taxon>
        <taxon>Orbiliales</taxon>
        <taxon>Orbiliaceae</taxon>
        <taxon>Drechslerella</taxon>
    </lineage>
</organism>
<dbReference type="GO" id="GO:0051920">
    <property type="term" value="F:peroxiredoxin activity"/>
    <property type="evidence" value="ECO:0007669"/>
    <property type="project" value="InterPro"/>
</dbReference>
<comment type="caution">
    <text evidence="2">The sequence shown here is derived from an EMBL/GenBank/DDBJ whole genome shotgun (WGS) entry which is preliminary data.</text>
</comment>
<dbReference type="Proteomes" id="UP001221413">
    <property type="component" value="Unassembled WGS sequence"/>
</dbReference>
<dbReference type="InterPro" id="IPR003779">
    <property type="entry name" value="CMD-like"/>
</dbReference>
<accession>A0AAD6IVR3</accession>
<gene>
    <name evidence="2" type="ORF">Dda_6146</name>
</gene>
<keyword evidence="3" id="KW-1185">Reference proteome</keyword>
<dbReference type="AlphaFoldDB" id="A0AAD6IVR3"/>
<protein>
    <recommendedName>
        <fullName evidence="1">Carboxymuconolactone decarboxylase-like domain-containing protein</fullName>
    </recommendedName>
</protein>
<dbReference type="PANTHER" id="PTHR34846">
    <property type="entry name" value="4-CARBOXYMUCONOLACTONE DECARBOXYLASE FAMILY PROTEIN (AFU_ORTHOLOGUE AFUA_6G11590)"/>
    <property type="match status" value="1"/>
</dbReference>
<dbReference type="EMBL" id="JAQGDS010000007">
    <property type="protein sequence ID" value="KAJ6259247.1"/>
    <property type="molecule type" value="Genomic_DNA"/>
</dbReference>
<evidence type="ECO:0000313" key="3">
    <source>
        <dbReference type="Proteomes" id="UP001221413"/>
    </source>
</evidence>
<dbReference type="InterPro" id="IPR029032">
    <property type="entry name" value="AhpD-like"/>
</dbReference>
<evidence type="ECO:0000313" key="2">
    <source>
        <dbReference type="EMBL" id="KAJ6259247.1"/>
    </source>
</evidence>
<dbReference type="Gene3D" id="1.20.1290.10">
    <property type="entry name" value="AhpD-like"/>
    <property type="match status" value="1"/>
</dbReference>
<feature type="domain" description="Carboxymuconolactone decarboxylase-like" evidence="1">
    <location>
        <begin position="74"/>
        <end position="140"/>
    </location>
</feature>